<name>A0A5C6UPM0_9FLAO</name>
<organism evidence="1 2">
    <name type="scientific">Luteibaculum oceani</name>
    <dbReference type="NCBI Taxonomy" id="1294296"/>
    <lineage>
        <taxon>Bacteria</taxon>
        <taxon>Pseudomonadati</taxon>
        <taxon>Bacteroidota</taxon>
        <taxon>Flavobacteriia</taxon>
        <taxon>Flavobacteriales</taxon>
        <taxon>Luteibaculaceae</taxon>
        <taxon>Luteibaculum</taxon>
    </lineage>
</organism>
<reference evidence="1 2" key="1">
    <citation type="submission" date="2019-08" db="EMBL/GenBank/DDBJ databases">
        <title>Genome of Luteibaculum oceani JCM 18817.</title>
        <authorList>
            <person name="Bowman J.P."/>
        </authorList>
    </citation>
    <scope>NUCLEOTIDE SEQUENCE [LARGE SCALE GENOMIC DNA]</scope>
    <source>
        <strain evidence="1 2">JCM 18817</strain>
    </source>
</reference>
<proteinExistence type="predicted"/>
<accession>A0A5C6UPM0</accession>
<sequence>MKWLLSIAILLSSCFLFGQSEWKLRGSAEFQSDLYSFKSNSSELNGRRPDALNRFIFNSHLSNGKGWEIPAFLILPFNQTTTLYPQQANSNYLYDPANIIRISPRYKWMQLHLGRIFPQFSELTIGNIGVFGYHVSLRPGKFVLEYASGVSQQEILPDSTLNFFGLYKRKISALKLGVGDEYANFFHLNVSRSEDVVGNLTRLESSPTPEQGLTIAPSFGFKLFKKAHWKNEVALGIYTRNSLDEDSFNDDIKIPEDLIVINSTSTVDFAASSALRIEGKTQSLALRAKYIGPGFRALGYPFLQSDRMDFTINPSFRWWDNKVIFNGSYGYRINNLLETKAVKTTQALVSTNLFAQINSQFSLGLSFSNFGIESDLSSDSLKIRNISNTISINPSYLFNTKKWQYQISAGYSINAFEEYNAVSASTQTQANTSGQLMWFGGAKGSDFSYDLGLTYFKNNHQMAGIEMFGYQLGAGYKFLERKLRINASVNPLISNRVGFSKDNRLGAKIKADYRLDKIKTRLKLSVSRNNYEYGSVRAGVYFTEWLYRISLAKTF</sequence>
<dbReference type="Proteomes" id="UP000321168">
    <property type="component" value="Unassembled WGS sequence"/>
</dbReference>
<gene>
    <name evidence="1" type="ORF">FRX97_11980</name>
</gene>
<dbReference type="RefSeq" id="WP_147015465.1">
    <property type="nucleotide sequence ID" value="NZ_VORB01000015.1"/>
</dbReference>
<evidence type="ECO:0000313" key="1">
    <source>
        <dbReference type="EMBL" id="TXC75252.1"/>
    </source>
</evidence>
<dbReference type="OrthoDB" id="1091532at2"/>
<protein>
    <submittedName>
        <fullName evidence="1">Uncharacterized protein</fullName>
    </submittedName>
</protein>
<keyword evidence="2" id="KW-1185">Reference proteome</keyword>
<evidence type="ECO:0000313" key="2">
    <source>
        <dbReference type="Proteomes" id="UP000321168"/>
    </source>
</evidence>
<dbReference type="AlphaFoldDB" id="A0A5C6UPM0"/>
<comment type="caution">
    <text evidence="1">The sequence shown here is derived from an EMBL/GenBank/DDBJ whole genome shotgun (WGS) entry which is preliminary data.</text>
</comment>
<dbReference type="EMBL" id="VORB01000015">
    <property type="protein sequence ID" value="TXC75252.1"/>
    <property type="molecule type" value="Genomic_DNA"/>
</dbReference>